<dbReference type="PANTHER" id="PTHR43808">
    <property type="entry name" value="ACETYLORNITHINE DEACETYLASE"/>
    <property type="match status" value="1"/>
</dbReference>
<organism evidence="5 6">
    <name type="scientific">Rahnella perminowiae</name>
    <dbReference type="NCBI Taxonomy" id="2816244"/>
    <lineage>
        <taxon>Bacteria</taxon>
        <taxon>Pseudomonadati</taxon>
        <taxon>Pseudomonadota</taxon>
        <taxon>Gammaproteobacteria</taxon>
        <taxon>Enterobacterales</taxon>
        <taxon>Yersiniaceae</taxon>
        <taxon>Rahnella</taxon>
    </lineage>
</organism>
<keyword evidence="1" id="KW-0479">Metal-binding</keyword>
<gene>
    <name evidence="5" type="ORF">J1786_16030</name>
</gene>
<reference evidence="5 6" key="1">
    <citation type="submission" date="2021-03" db="EMBL/GenBank/DDBJ databases">
        <title>Five novel Rahnella species.</title>
        <authorList>
            <person name="Brady C."/>
            <person name="Asselin J."/>
            <person name="Beer S."/>
            <person name="Bruberg M.B."/>
            <person name="Crampton B."/>
            <person name="Venter S."/>
            <person name="Arnold D."/>
            <person name="Denman S."/>
        </authorList>
    </citation>
    <scope>NUCLEOTIDE SEQUENCE [LARGE SCALE GENOMIC DNA]</scope>
    <source>
        <strain evidence="5 6">L72c</strain>
    </source>
</reference>
<keyword evidence="6" id="KW-1185">Reference proteome</keyword>
<evidence type="ECO:0000256" key="3">
    <source>
        <dbReference type="ARBA" id="ARBA00023285"/>
    </source>
</evidence>
<comment type="caution">
    <text evidence="5">The sequence shown here is derived from an EMBL/GenBank/DDBJ whole genome shotgun (WGS) entry which is preliminary data.</text>
</comment>
<sequence length="439" mass="46968">MSCEGSLQIALDSIRQDETAILQDLSQMLAVDTCFPPGTGYPAFAALMESLLEPMGFACQRVSVPENLWQTPDGSAQGERVNVIATLPGSATEACNLYFHVDTVPAGDGWNYPPLALTQAEGKLIGRGAADMKGTIVATLAAIRAAQRHGLVLKFNPVLLLCTDEEGGLYPGVRYLAEQKLFAGHMLSFNGGAVPRIWGGCFGSIDLKICITGRSAHSGDPVGGINAIEESLPLMNALHALKHDVEQRASAMPAPPHFEGRPLTSRLTLAAAQGGGKGSTIPARFELLVNRRYSPEEPFERVFKELTGCITQAMKDSAALSVEYHLIGHLAPVSDPTGPHWPRWLAALGQGFGFHANDFAVWGSSTSSDMGWVQQAGIQEILLGGLARPENRIHASDEYTTMQDVVALSQSILAYLASDFIPTENSPTQGFSNSAERVQ</sequence>
<dbReference type="EMBL" id="JAFMOU010000069">
    <property type="protein sequence ID" value="MBU9836315.1"/>
    <property type="molecule type" value="Genomic_DNA"/>
</dbReference>
<name>A0ABS6L381_9GAMM</name>
<dbReference type="RefSeq" id="WP_129990628.1">
    <property type="nucleotide sequence ID" value="NZ_JAFMOT010000147.1"/>
</dbReference>
<dbReference type="Gene3D" id="3.40.630.10">
    <property type="entry name" value="Zn peptidases"/>
    <property type="match status" value="1"/>
</dbReference>
<evidence type="ECO:0000256" key="2">
    <source>
        <dbReference type="ARBA" id="ARBA00022801"/>
    </source>
</evidence>
<dbReference type="Proteomes" id="UP000699865">
    <property type="component" value="Unassembled WGS sequence"/>
</dbReference>
<dbReference type="Gene3D" id="3.30.70.360">
    <property type="match status" value="1"/>
</dbReference>
<feature type="domain" description="Peptidase M20 dimerisation" evidence="4">
    <location>
        <begin position="202"/>
        <end position="315"/>
    </location>
</feature>
<evidence type="ECO:0000256" key="1">
    <source>
        <dbReference type="ARBA" id="ARBA00022723"/>
    </source>
</evidence>
<proteinExistence type="predicted"/>
<protein>
    <submittedName>
        <fullName evidence="5">M20 family metallopeptidase</fullName>
    </submittedName>
</protein>
<dbReference type="InterPro" id="IPR011650">
    <property type="entry name" value="Peptidase_M20_dimer"/>
</dbReference>
<keyword evidence="3" id="KW-0170">Cobalt</keyword>
<dbReference type="SUPFAM" id="SSF53187">
    <property type="entry name" value="Zn-dependent exopeptidases"/>
    <property type="match status" value="1"/>
</dbReference>
<evidence type="ECO:0000259" key="4">
    <source>
        <dbReference type="Pfam" id="PF07687"/>
    </source>
</evidence>
<dbReference type="Pfam" id="PF07687">
    <property type="entry name" value="M20_dimer"/>
    <property type="match status" value="1"/>
</dbReference>
<accession>A0ABS6L381</accession>
<evidence type="ECO:0000313" key="5">
    <source>
        <dbReference type="EMBL" id="MBU9836315.1"/>
    </source>
</evidence>
<evidence type="ECO:0000313" key="6">
    <source>
        <dbReference type="Proteomes" id="UP000699865"/>
    </source>
</evidence>
<keyword evidence="2" id="KW-0378">Hydrolase</keyword>
<dbReference type="PANTHER" id="PTHR43808:SF32">
    <property type="entry name" value="ARGE_DAPE-RELATED DEACYLASE"/>
    <property type="match status" value="1"/>
</dbReference>
<dbReference type="Pfam" id="PF01546">
    <property type="entry name" value="Peptidase_M20"/>
    <property type="match status" value="1"/>
</dbReference>
<dbReference type="InterPro" id="IPR002933">
    <property type="entry name" value="Peptidase_M20"/>
</dbReference>
<dbReference type="InterPro" id="IPR050072">
    <property type="entry name" value="Peptidase_M20A"/>
</dbReference>
<dbReference type="SUPFAM" id="SSF55031">
    <property type="entry name" value="Bacterial exopeptidase dimerisation domain"/>
    <property type="match status" value="1"/>
</dbReference>
<dbReference type="InterPro" id="IPR036264">
    <property type="entry name" value="Bact_exopeptidase_dim_dom"/>
</dbReference>